<feature type="zinc finger region" description="C3H1-type" evidence="5">
    <location>
        <begin position="315"/>
        <end position="343"/>
    </location>
</feature>
<dbReference type="Gene3D" id="4.10.1000.10">
    <property type="entry name" value="Zinc finger, CCCH-type"/>
    <property type="match status" value="2"/>
</dbReference>
<reference evidence="8" key="3">
    <citation type="journal article" date="2017" name="Nature">
        <title>Genome sequence of the progenitor of the wheat D genome Aegilops tauschii.</title>
        <authorList>
            <person name="Luo M.C."/>
            <person name="Gu Y.Q."/>
            <person name="Puiu D."/>
            <person name="Wang H."/>
            <person name="Twardziok S.O."/>
            <person name="Deal K.R."/>
            <person name="Huo N."/>
            <person name="Zhu T."/>
            <person name="Wang L."/>
            <person name="Wang Y."/>
            <person name="McGuire P.E."/>
            <person name="Liu S."/>
            <person name="Long H."/>
            <person name="Ramasamy R.K."/>
            <person name="Rodriguez J.C."/>
            <person name="Van S.L."/>
            <person name="Yuan L."/>
            <person name="Wang Z."/>
            <person name="Xia Z."/>
            <person name="Xiao L."/>
            <person name="Anderson O.D."/>
            <person name="Ouyang S."/>
            <person name="Liang Y."/>
            <person name="Zimin A.V."/>
            <person name="Pertea G."/>
            <person name="Qi P."/>
            <person name="Bennetzen J.L."/>
            <person name="Dai X."/>
            <person name="Dawson M.W."/>
            <person name="Muller H.G."/>
            <person name="Kugler K."/>
            <person name="Rivarola-Duarte L."/>
            <person name="Spannagl M."/>
            <person name="Mayer K.F.X."/>
            <person name="Lu F.H."/>
            <person name="Bevan M.W."/>
            <person name="Leroy P."/>
            <person name="Li P."/>
            <person name="You F.M."/>
            <person name="Sun Q."/>
            <person name="Liu Z."/>
            <person name="Lyons E."/>
            <person name="Wicker T."/>
            <person name="Salzberg S.L."/>
            <person name="Devos K.M."/>
            <person name="Dvorak J."/>
        </authorList>
    </citation>
    <scope>NUCLEOTIDE SEQUENCE [LARGE SCALE GENOMIC DNA]</scope>
    <source>
        <strain evidence="8">cv. AL8/78</strain>
    </source>
</reference>
<feature type="region of interest" description="Disordered" evidence="6">
    <location>
        <begin position="36"/>
        <end position="75"/>
    </location>
</feature>
<evidence type="ECO:0000313" key="8">
    <source>
        <dbReference type="EnsemblPlants" id="AET1Gv20033700.3"/>
    </source>
</evidence>
<evidence type="ECO:0000256" key="1">
    <source>
        <dbReference type="ARBA" id="ARBA00022723"/>
    </source>
</evidence>
<feature type="compositionally biased region" description="Basic and acidic residues" evidence="6">
    <location>
        <begin position="39"/>
        <end position="50"/>
    </location>
</feature>
<evidence type="ECO:0000256" key="6">
    <source>
        <dbReference type="SAM" id="MobiDB-lite"/>
    </source>
</evidence>
<feature type="compositionally biased region" description="Polar residues" evidence="6">
    <location>
        <begin position="64"/>
        <end position="75"/>
    </location>
</feature>
<dbReference type="Pfam" id="PF12776">
    <property type="entry name" value="Myb_DNA-bind_3"/>
    <property type="match status" value="1"/>
</dbReference>
<keyword evidence="4" id="KW-0238">DNA-binding</keyword>
<evidence type="ECO:0000256" key="2">
    <source>
        <dbReference type="ARBA" id="ARBA00022771"/>
    </source>
</evidence>
<feature type="zinc finger region" description="C3H1-type" evidence="5">
    <location>
        <begin position="227"/>
        <end position="255"/>
    </location>
</feature>
<reference evidence="8" key="5">
    <citation type="journal article" date="2021" name="G3 (Bethesda)">
        <title>Aegilops tauschii genome assembly Aet v5.0 features greater sequence contiguity and improved annotation.</title>
        <authorList>
            <person name="Wang L."/>
            <person name="Zhu T."/>
            <person name="Rodriguez J.C."/>
            <person name="Deal K.R."/>
            <person name="Dubcovsky J."/>
            <person name="McGuire P.E."/>
            <person name="Lux T."/>
            <person name="Spannagl M."/>
            <person name="Mayer K.F.X."/>
            <person name="Baldrich P."/>
            <person name="Meyers B.C."/>
            <person name="Huo N."/>
            <person name="Gu Y.Q."/>
            <person name="Zhou H."/>
            <person name="Devos K.M."/>
            <person name="Bennetzen J.L."/>
            <person name="Unver T."/>
            <person name="Budak H."/>
            <person name="Gulick P.J."/>
            <person name="Galiba G."/>
            <person name="Kalapos B."/>
            <person name="Nelson D.R."/>
            <person name="Li P."/>
            <person name="You F.M."/>
            <person name="Luo M.C."/>
            <person name="Dvorak J."/>
        </authorList>
    </citation>
    <scope>NUCLEOTIDE SEQUENCE [LARGE SCALE GENOMIC DNA]</scope>
    <source>
        <strain evidence="8">cv. AL8/78</strain>
    </source>
</reference>
<dbReference type="GO" id="GO:0008270">
    <property type="term" value="F:zinc ion binding"/>
    <property type="evidence" value="ECO:0007669"/>
    <property type="project" value="UniProtKB-KW"/>
</dbReference>
<reference evidence="8" key="4">
    <citation type="submission" date="2019-03" db="UniProtKB">
        <authorList>
            <consortium name="EnsemblPlants"/>
        </authorList>
    </citation>
    <scope>IDENTIFICATION</scope>
</reference>
<protein>
    <recommendedName>
        <fullName evidence="7">C3H1-type domain-containing protein</fullName>
    </recommendedName>
</protein>
<dbReference type="OMA" id="RMYKVKE"/>
<name>A0A452XJJ1_AEGTS</name>
<dbReference type="PROSITE" id="PS50103">
    <property type="entry name" value="ZF_C3H1"/>
    <property type="match status" value="2"/>
</dbReference>
<keyword evidence="3 5" id="KW-0862">Zinc</keyword>
<organism evidence="8 9">
    <name type="scientific">Aegilops tauschii subsp. strangulata</name>
    <name type="common">Goatgrass</name>
    <dbReference type="NCBI Taxonomy" id="200361"/>
    <lineage>
        <taxon>Eukaryota</taxon>
        <taxon>Viridiplantae</taxon>
        <taxon>Streptophyta</taxon>
        <taxon>Embryophyta</taxon>
        <taxon>Tracheophyta</taxon>
        <taxon>Spermatophyta</taxon>
        <taxon>Magnoliopsida</taxon>
        <taxon>Liliopsida</taxon>
        <taxon>Poales</taxon>
        <taxon>Poaceae</taxon>
        <taxon>BOP clade</taxon>
        <taxon>Pooideae</taxon>
        <taxon>Triticodae</taxon>
        <taxon>Triticeae</taxon>
        <taxon>Triticinae</taxon>
        <taxon>Aegilops</taxon>
    </lineage>
</organism>
<dbReference type="PANTHER" id="PTHR47851">
    <property type="entry name" value="OS06G0588700 PROTEIN-RELATED"/>
    <property type="match status" value="1"/>
</dbReference>
<dbReference type="GO" id="GO:0003677">
    <property type="term" value="F:DNA binding"/>
    <property type="evidence" value="ECO:0007669"/>
    <property type="project" value="UniProtKB-KW"/>
</dbReference>
<dbReference type="PANTHER" id="PTHR47851:SF1">
    <property type="entry name" value="OS06G0588700 PROTEIN"/>
    <property type="match status" value="1"/>
</dbReference>
<evidence type="ECO:0000313" key="9">
    <source>
        <dbReference type="Proteomes" id="UP000015105"/>
    </source>
</evidence>
<feature type="domain" description="C3H1-type" evidence="7">
    <location>
        <begin position="227"/>
        <end position="255"/>
    </location>
</feature>
<dbReference type="InterPro" id="IPR024752">
    <property type="entry name" value="Myb/SANT-like_dom"/>
</dbReference>
<keyword evidence="1 5" id="KW-0479">Metal-binding</keyword>
<evidence type="ECO:0000256" key="4">
    <source>
        <dbReference type="ARBA" id="ARBA00023125"/>
    </source>
</evidence>
<dbReference type="SMART" id="SM00356">
    <property type="entry name" value="ZnF_C3H1"/>
    <property type="match status" value="2"/>
</dbReference>
<dbReference type="RefSeq" id="XP_040255431.1">
    <property type="nucleotide sequence ID" value="XM_040399497.3"/>
</dbReference>
<dbReference type="AlphaFoldDB" id="A0A452XJJ1"/>
<keyword evidence="9" id="KW-1185">Reference proteome</keyword>
<dbReference type="KEGG" id="ats:109757813"/>
<dbReference type="EnsemblPlants" id="AET1Gv20033700.3">
    <property type="protein sequence ID" value="AET1Gv20033700.3"/>
    <property type="gene ID" value="AET1Gv20033700"/>
</dbReference>
<dbReference type="OrthoDB" id="671245at2759"/>
<dbReference type="Pfam" id="PF00642">
    <property type="entry name" value="zf-CCCH"/>
    <property type="match status" value="2"/>
</dbReference>
<keyword evidence="2 5" id="KW-0863">Zinc-finger</keyword>
<sequence>MGNSGEIKQLELEYQRRPGQPDSFCYVKFGSRRFSSETGELKQLEPECPRRPGNPDCPMGDSPGSATPSSSMNLANSKAGEIKQLQPEYPRWPGQPDRFYYLKFGSCTSNLEIGEISEPDCTIGASPIDPSSVASATPPSLLNLANSETGEIKQPEYPRWPVEADCSMSDSSLSSVSITTPPSEDKSRIKKKSITAPLGDPSSHGSAAPPADSETGEKQPEPEYPLRPGKSDCSYYVKFGSCRYGMNCWFNHPLYMHGSPGLQRDNWVGRNSSRASNSSEYKQQYIFDKACNYNRHEGKTKVKQVKLNFLGLPLRPGTILCSYYMNRGTCKFGTNCKFHHPDPESEDAILNAPQHTTQGSYQMNLSTKHVQRALNGHSVPLVTSPTIGTSEIIPTQGVNPCPEWSKYQMDENKQGKSDWDPFTTKVFCDICTDEVLSGNRPTDHLNGIGYENLCAKFNEKTKKGYNHKQFESKWESLKKDYQTWKALMESEDNLGQGTKMNTISASLEWWAKKMEVMPDCGKFCFAPLENVNLLNIMFEDMVDLGSTSPETNLEVNATIRSEQGPGDGNDVGIIDKYVNEQSKEALLQQSSKTEPNLVKLKTNYVHAELNDLVNFEENLSPSNLATSMRIDRVGSNISEIMELVVGAGAEEGSDEHFIATQLFIRAEHREMFLTLKTPRGRLRWLKKMCQLKDPTSSVADVYSVKLI</sequence>
<dbReference type="Gramene" id="AET1Gv20033700.3">
    <property type="protein sequence ID" value="AET1Gv20033700.3"/>
    <property type="gene ID" value="AET1Gv20033700"/>
</dbReference>
<reference evidence="9" key="1">
    <citation type="journal article" date="2014" name="Science">
        <title>Ancient hybridizations among the ancestral genomes of bread wheat.</title>
        <authorList>
            <consortium name="International Wheat Genome Sequencing Consortium,"/>
            <person name="Marcussen T."/>
            <person name="Sandve S.R."/>
            <person name="Heier L."/>
            <person name="Spannagl M."/>
            <person name="Pfeifer M."/>
            <person name="Jakobsen K.S."/>
            <person name="Wulff B.B."/>
            <person name="Steuernagel B."/>
            <person name="Mayer K.F."/>
            <person name="Olsen O.A."/>
        </authorList>
    </citation>
    <scope>NUCLEOTIDE SEQUENCE [LARGE SCALE GENOMIC DNA]</scope>
    <source>
        <strain evidence="9">cv. AL8/78</strain>
    </source>
</reference>
<dbReference type="SUPFAM" id="SSF90229">
    <property type="entry name" value="CCCH zinc finger"/>
    <property type="match status" value="1"/>
</dbReference>
<proteinExistence type="predicted"/>
<dbReference type="InterPro" id="IPR000571">
    <property type="entry name" value="Znf_CCCH"/>
</dbReference>
<feature type="domain" description="C3H1-type" evidence="7">
    <location>
        <begin position="315"/>
        <end position="343"/>
    </location>
</feature>
<feature type="region of interest" description="Disordered" evidence="6">
    <location>
        <begin position="122"/>
        <end position="154"/>
    </location>
</feature>
<reference evidence="9" key="2">
    <citation type="journal article" date="2017" name="Nat. Plants">
        <title>The Aegilops tauschii genome reveals multiple impacts of transposons.</title>
        <authorList>
            <person name="Zhao G."/>
            <person name="Zou C."/>
            <person name="Li K."/>
            <person name="Wang K."/>
            <person name="Li T."/>
            <person name="Gao L."/>
            <person name="Zhang X."/>
            <person name="Wang H."/>
            <person name="Yang Z."/>
            <person name="Liu X."/>
            <person name="Jiang W."/>
            <person name="Mao L."/>
            <person name="Kong X."/>
            <person name="Jiao Y."/>
            <person name="Jia J."/>
        </authorList>
    </citation>
    <scope>NUCLEOTIDE SEQUENCE [LARGE SCALE GENOMIC DNA]</scope>
    <source>
        <strain evidence="9">cv. AL8/78</strain>
    </source>
</reference>
<evidence type="ECO:0000259" key="7">
    <source>
        <dbReference type="PROSITE" id="PS50103"/>
    </source>
</evidence>
<evidence type="ECO:0000256" key="5">
    <source>
        <dbReference type="PROSITE-ProRule" id="PRU00723"/>
    </source>
</evidence>
<accession>A0A452XJJ1</accession>
<feature type="compositionally biased region" description="Polar residues" evidence="6">
    <location>
        <begin position="132"/>
        <end position="149"/>
    </location>
</feature>
<dbReference type="InterPro" id="IPR036855">
    <property type="entry name" value="Znf_CCCH_sf"/>
</dbReference>
<evidence type="ECO:0000256" key="3">
    <source>
        <dbReference type="ARBA" id="ARBA00022833"/>
    </source>
</evidence>
<feature type="region of interest" description="Disordered" evidence="6">
    <location>
        <begin position="171"/>
        <end position="226"/>
    </location>
</feature>
<dbReference type="STRING" id="200361.A0A452XJJ1"/>
<dbReference type="Proteomes" id="UP000015105">
    <property type="component" value="Chromosome 1D"/>
</dbReference>
<dbReference type="GeneID" id="109757813"/>